<keyword evidence="3 10" id="KW-0813">Transport</keyword>
<evidence type="ECO:0000256" key="2">
    <source>
        <dbReference type="ARBA" id="ARBA00007246"/>
    </source>
</evidence>
<dbReference type="PIRSF" id="PIRSF002786">
    <property type="entry name" value="XcpX"/>
    <property type="match status" value="1"/>
</dbReference>
<sequence>MHSPANKRPAGQRGIALITALLIVSLAVIAATAVLSAGSLAIQRTATLQETEKSWWYAVGVESWVTTILARDARQNKYDALNDIWAQPVDFLPVEQGFLSGRIVDLQGRFNLNNFAVADPATFKQWQDIFTRLFEQLKLEPQLARPISEAVRDWIDTDQDPTPYDGAEDNEYLSARAPALPHRAANRLMMSVTELMAVKGMTREIYQALLPYVSALPLSDTTINVNTAPEPLLRALTLKPSAAFEEFIRERVQKPAETKSELTSTQVLVAQDADPARYDISSRFFQLRAEAAIGNSRVALYALIFRPSQGVPLVLSRTTDSE</sequence>
<dbReference type="Pfam" id="PF21687">
    <property type="entry name" value="T2SSK_1st"/>
    <property type="match status" value="1"/>
</dbReference>
<dbReference type="GO" id="GO:0005886">
    <property type="term" value="C:plasma membrane"/>
    <property type="evidence" value="ECO:0007669"/>
    <property type="project" value="UniProtKB-SubCell"/>
</dbReference>
<dbReference type="AlphaFoldDB" id="A0A1M5PUN4"/>
<evidence type="ECO:0000259" key="11">
    <source>
        <dbReference type="Pfam" id="PF21687"/>
    </source>
</evidence>
<dbReference type="GO" id="GO:0009306">
    <property type="term" value="P:protein secretion"/>
    <property type="evidence" value="ECO:0007669"/>
    <property type="project" value="InterPro"/>
</dbReference>
<evidence type="ECO:0000256" key="9">
    <source>
        <dbReference type="ARBA" id="ARBA00023136"/>
    </source>
</evidence>
<evidence type="ECO:0000256" key="7">
    <source>
        <dbReference type="ARBA" id="ARBA00022927"/>
    </source>
</evidence>
<dbReference type="Gene3D" id="3.30.1300.30">
    <property type="entry name" value="GSPII I/J protein-like"/>
    <property type="match status" value="1"/>
</dbReference>
<evidence type="ECO:0000313" key="13">
    <source>
        <dbReference type="Proteomes" id="UP000199758"/>
    </source>
</evidence>
<reference evidence="12 13" key="1">
    <citation type="submission" date="2016-11" db="EMBL/GenBank/DDBJ databases">
        <authorList>
            <person name="Jaros S."/>
            <person name="Januszkiewicz K."/>
            <person name="Wedrychowicz H."/>
        </authorList>
    </citation>
    <scope>NUCLEOTIDE SEQUENCE [LARGE SCALE GENOMIC DNA]</scope>
    <source>
        <strain evidence="12 13">CGMCC 1.7049</strain>
    </source>
</reference>
<comment type="similarity">
    <text evidence="2 10">Belongs to the GSP K family.</text>
</comment>
<dbReference type="InterPro" id="IPR038072">
    <property type="entry name" value="GspK_central_sf"/>
</dbReference>
<feature type="domain" description="T2SS protein K first SAM-like" evidence="11">
    <location>
        <begin position="108"/>
        <end position="217"/>
    </location>
</feature>
<organism evidence="12 13">
    <name type="scientific">Hydrocarboniphaga daqingensis</name>
    <dbReference type="NCBI Taxonomy" id="490188"/>
    <lineage>
        <taxon>Bacteria</taxon>
        <taxon>Pseudomonadati</taxon>
        <taxon>Pseudomonadota</taxon>
        <taxon>Gammaproteobacteria</taxon>
        <taxon>Nevskiales</taxon>
        <taxon>Nevskiaceae</taxon>
        <taxon>Hydrocarboniphaga</taxon>
    </lineage>
</organism>
<evidence type="ECO:0000313" key="12">
    <source>
        <dbReference type="EMBL" id="SHH05159.1"/>
    </source>
</evidence>
<dbReference type="InterPro" id="IPR045584">
    <property type="entry name" value="Pilin-like"/>
</dbReference>
<dbReference type="STRING" id="490188.SAMN04488068_2308"/>
<keyword evidence="13" id="KW-1185">Reference proteome</keyword>
<protein>
    <recommendedName>
        <fullName evidence="10">Type II secretion system protein K</fullName>
    </recommendedName>
</protein>
<proteinExistence type="inferred from homology"/>
<dbReference type="PANTHER" id="PTHR38831:SF1">
    <property type="entry name" value="TYPE II SECRETION SYSTEM PROTEIN K-RELATED"/>
    <property type="match status" value="1"/>
</dbReference>
<evidence type="ECO:0000256" key="6">
    <source>
        <dbReference type="ARBA" id="ARBA00022692"/>
    </source>
</evidence>
<dbReference type="RefSeq" id="WP_175550180.1">
    <property type="nucleotide sequence ID" value="NZ_FQWZ01000005.1"/>
</dbReference>
<evidence type="ECO:0000256" key="8">
    <source>
        <dbReference type="ARBA" id="ARBA00022989"/>
    </source>
</evidence>
<keyword evidence="5 10" id="KW-0997">Cell inner membrane</keyword>
<name>A0A1M5PUN4_9GAMM</name>
<evidence type="ECO:0000256" key="4">
    <source>
        <dbReference type="ARBA" id="ARBA00022475"/>
    </source>
</evidence>
<dbReference type="NCBIfam" id="NF037980">
    <property type="entry name" value="T2SS_GspK"/>
    <property type="match status" value="1"/>
</dbReference>
<evidence type="ECO:0000256" key="5">
    <source>
        <dbReference type="ARBA" id="ARBA00022519"/>
    </source>
</evidence>
<keyword evidence="7" id="KW-0653">Protein transport</keyword>
<accession>A0A1M5PUN4</accession>
<evidence type="ECO:0000256" key="1">
    <source>
        <dbReference type="ARBA" id="ARBA00004533"/>
    </source>
</evidence>
<dbReference type="Gene3D" id="1.10.40.60">
    <property type="entry name" value="EpsJ-like"/>
    <property type="match status" value="2"/>
</dbReference>
<dbReference type="PANTHER" id="PTHR38831">
    <property type="entry name" value="TYPE II SECRETION SYSTEM PROTEIN K"/>
    <property type="match status" value="1"/>
</dbReference>
<keyword evidence="6" id="KW-0812">Transmembrane</keyword>
<dbReference type="InterPro" id="IPR005628">
    <property type="entry name" value="GspK"/>
</dbReference>
<keyword evidence="4 10" id="KW-1003">Cell membrane</keyword>
<dbReference type="SUPFAM" id="SSF158544">
    <property type="entry name" value="GspK insert domain-like"/>
    <property type="match status" value="1"/>
</dbReference>
<comment type="subcellular location">
    <subcellularLocation>
        <location evidence="1 10">Cell inner membrane</location>
    </subcellularLocation>
</comment>
<gene>
    <name evidence="12" type="ORF">SAMN04488068_2308</name>
</gene>
<evidence type="ECO:0000256" key="3">
    <source>
        <dbReference type="ARBA" id="ARBA00022448"/>
    </source>
</evidence>
<dbReference type="InterPro" id="IPR049031">
    <property type="entry name" value="T2SSK_SAM-like_1st"/>
</dbReference>
<dbReference type="SUPFAM" id="SSF54523">
    <property type="entry name" value="Pili subunits"/>
    <property type="match status" value="1"/>
</dbReference>
<dbReference type="EMBL" id="FQWZ01000005">
    <property type="protein sequence ID" value="SHH05159.1"/>
    <property type="molecule type" value="Genomic_DNA"/>
</dbReference>
<dbReference type="Proteomes" id="UP000199758">
    <property type="component" value="Unassembled WGS sequence"/>
</dbReference>
<evidence type="ECO:0000256" key="10">
    <source>
        <dbReference type="PIRNR" id="PIRNR002786"/>
    </source>
</evidence>
<keyword evidence="8" id="KW-1133">Transmembrane helix</keyword>
<keyword evidence="9 10" id="KW-0472">Membrane</keyword>